<gene>
    <name evidence="1" type="ORF">RirG_073140</name>
</gene>
<protein>
    <submittedName>
        <fullName evidence="1">Uncharacterized protein</fullName>
    </submittedName>
</protein>
<dbReference type="EMBL" id="JEMT01015804">
    <property type="protein sequence ID" value="EXX72031.1"/>
    <property type="molecule type" value="Genomic_DNA"/>
</dbReference>
<evidence type="ECO:0000313" key="1">
    <source>
        <dbReference type="EMBL" id="EXX72031.1"/>
    </source>
</evidence>
<dbReference type="AlphaFoldDB" id="A0A015LHD6"/>
<keyword evidence="2" id="KW-1185">Reference proteome</keyword>
<dbReference type="Proteomes" id="UP000022910">
    <property type="component" value="Unassembled WGS sequence"/>
</dbReference>
<proteinExistence type="predicted"/>
<comment type="caution">
    <text evidence="1">The sequence shown here is derived from an EMBL/GenBank/DDBJ whole genome shotgun (WGS) entry which is preliminary data.</text>
</comment>
<name>A0A015LHD6_RHIIW</name>
<sequence length="272" mass="31363">MKLLKGILQPNEDQSFYHVVSGEHGTGKTILIKIASNEVGQDDKGTQGGMGVPANIEKFAEEFAKAIDFSFEKCVSFTALLKRNIVGHTVLDILQKDDKDNADKRNYIAVFVSSEGKVPKKMQSQSSWSRAKQWWKSVILINKIFNSKMQYQCRRVKKAIQFSWSYYRTEKSVTDDFLNGQTFEKQEILMKVLDKLRTAKLLEGHDLKLTRTAHERFFNNPIEVDEADDIPEKNIFTYHPENSTVTFQSRSIEYCFERVLKKSESVLIKEIC</sequence>
<evidence type="ECO:0000313" key="2">
    <source>
        <dbReference type="Proteomes" id="UP000022910"/>
    </source>
</evidence>
<reference evidence="1 2" key="1">
    <citation type="submission" date="2014-02" db="EMBL/GenBank/DDBJ databases">
        <title>Single nucleus genome sequencing reveals high similarity among nuclei of an endomycorrhizal fungus.</title>
        <authorList>
            <person name="Lin K."/>
            <person name="Geurts R."/>
            <person name="Zhang Z."/>
            <person name="Limpens E."/>
            <person name="Saunders D.G."/>
            <person name="Mu D."/>
            <person name="Pang E."/>
            <person name="Cao H."/>
            <person name="Cha H."/>
            <person name="Lin T."/>
            <person name="Zhou Q."/>
            <person name="Shang Y."/>
            <person name="Li Y."/>
            <person name="Ivanov S."/>
            <person name="Sharma T."/>
            <person name="Velzen R.V."/>
            <person name="Ruijter N.D."/>
            <person name="Aanen D.K."/>
            <person name="Win J."/>
            <person name="Kamoun S."/>
            <person name="Bisseling T."/>
            <person name="Huang S."/>
        </authorList>
    </citation>
    <scope>NUCLEOTIDE SEQUENCE [LARGE SCALE GENOMIC DNA]</scope>
    <source>
        <strain evidence="2">DAOM197198w</strain>
    </source>
</reference>
<accession>A0A015LHD6</accession>
<organism evidence="1 2">
    <name type="scientific">Rhizophagus irregularis (strain DAOM 197198w)</name>
    <name type="common">Glomus intraradices</name>
    <dbReference type="NCBI Taxonomy" id="1432141"/>
    <lineage>
        <taxon>Eukaryota</taxon>
        <taxon>Fungi</taxon>
        <taxon>Fungi incertae sedis</taxon>
        <taxon>Mucoromycota</taxon>
        <taxon>Glomeromycotina</taxon>
        <taxon>Glomeromycetes</taxon>
        <taxon>Glomerales</taxon>
        <taxon>Glomeraceae</taxon>
        <taxon>Rhizophagus</taxon>
    </lineage>
</organism>
<dbReference type="OrthoDB" id="2394421at2759"/>
<dbReference type="HOGENOM" id="CLU_1023585_0_0_1"/>